<protein>
    <recommendedName>
        <fullName evidence="5">Tetratricopeptide repeat protein</fullName>
    </recommendedName>
</protein>
<dbReference type="EMBL" id="NBYX01000012">
    <property type="protein sequence ID" value="ORT83793.1"/>
    <property type="molecule type" value="Genomic_DNA"/>
</dbReference>
<organism evidence="2 3">
    <name type="scientific">Burkholderia puraquae</name>
    <dbReference type="NCBI Taxonomy" id="1904757"/>
    <lineage>
        <taxon>Bacteria</taxon>
        <taxon>Pseudomonadati</taxon>
        <taxon>Pseudomonadota</taxon>
        <taxon>Betaproteobacteria</taxon>
        <taxon>Burkholderiales</taxon>
        <taxon>Burkholderiaceae</taxon>
        <taxon>Burkholderia</taxon>
        <taxon>Burkholderia cepacia complex</taxon>
    </lineage>
</organism>
<name>A0A1X1PDD6_9BURK</name>
<reference evidence="1 4" key="2">
    <citation type="submission" date="2020-04" db="EMBL/GenBank/DDBJ databases">
        <authorList>
            <person name="De Canck E."/>
        </authorList>
    </citation>
    <scope>NUCLEOTIDE SEQUENCE [LARGE SCALE GENOMIC DNA]</scope>
    <source>
        <strain evidence="1 4">LMG 29660</strain>
    </source>
</reference>
<dbReference type="SUPFAM" id="SSF48452">
    <property type="entry name" value="TPR-like"/>
    <property type="match status" value="1"/>
</dbReference>
<evidence type="ECO:0000313" key="3">
    <source>
        <dbReference type="Proteomes" id="UP000193146"/>
    </source>
</evidence>
<proteinExistence type="predicted"/>
<gene>
    <name evidence="2" type="ORF">B7G54_23245</name>
    <name evidence="1" type="ORF">LMG29660_07205</name>
</gene>
<evidence type="ECO:0000313" key="2">
    <source>
        <dbReference type="EMBL" id="ORT83793.1"/>
    </source>
</evidence>
<accession>A0A1X1PDD6</accession>
<evidence type="ECO:0008006" key="5">
    <source>
        <dbReference type="Google" id="ProtNLM"/>
    </source>
</evidence>
<dbReference type="InterPro" id="IPR011990">
    <property type="entry name" value="TPR-like_helical_dom_sf"/>
</dbReference>
<evidence type="ECO:0000313" key="1">
    <source>
        <dbReference type="EMBL" id="CAB3772716.1"/>
    </source>
</evidence>
<reference evidence="2 3" key="1">
    <citation type="submission" date="2017-04" db="EMBL/GenBank/DDBJ databases">
        <title>Burkholderia puraquae sp. nov., a novel Burkholderia cepacia complex species from hospital setting samples.</title>
        <authorList>
            <person name="Martina P."/>
            <person name="Leguizamon M."/>
            <person name="Prieto C."/>
            <person name="Sousa S."/>
            <person name="Montanaro P."/>
            <person name="Draghi W."/>
            <person name="Staembler M."/>
            <person name="Bettiol M."/>
            <person name="Figoli C."/>
            <person name="Palau J."/>
            <person name="Alvarez F."/>
            <person name="Benetti S."/>
            <person name="Anchat E."/>
            <person name="Vescina C."/>
            <person name="Ferreras J."/>
            <person name="Lasch P."/>
            <person name="Lagares A."/>
            <person name="Zorreguieta A."/>
            <person name="Yantorno O."/>
            <person name="Bosch A."/>
        </authorList>
    </citation>
    <scope>NUCLEOTIDE SEQUENCE [LARGE SCALE GENOMIC DNA]</scope>
    <source>
        <strain evidence="2 3">CAMPA 1040</strain>
    </source>
</reference>
<keyword evidence="3" id="KW-1185">Reference proteome</keyword>
<evidence type="ECO:0000313" key="4">
    <source>
        <dbReference type="Proteomes" id="UP000494135"/>
    </source>
</evidence>
<sequence>MASLVTFETIMDDSRSTGRALKMLKDERFAPADTTELACALSVVEYKQGAWRESRKLLNKGLRVPNDNAVAQALWFMDTTRTEIRAEEAWLRNDFAAEARYYERSSTSDFDSAVDEALAWYRDEPFSTRPLQAASYLLGILGRYEEGKRWATEGLRLRGSDSGLRNNLAFVLMASGELEEGERELKKAIRVEQQEKRISPHTKANVGMLCYRHGEFEAGERWYRTASNEYAQVRGGGDTAALALCHMAVEATRAGAPNAVVLVTEAESILKKYHYPDARLVLDSIKKVEPGQLPKPAYEKTPLVLNARTWRHDAANNILIVESLKAFKE</sequence>
<dbReference type="AlphaFoldDB" id="A0A1X1PDD6"/>
<dbReference type="EMBL" id="CADIKG010000043">
    <property type="protein sequence ID" value="CAB3772716.1"/>
    <property type="molecule type" value="Genomic_DNA"/>
</dbReference>
<dbReference type="Proteomes" id="UP000193146">
    <property type="component" value="Unassembled WGS sequence"/>
</dbReference>
<dbReference type="Proteomes" id="UP000494135">
    <property type="component" value="Unassembled WGS sequence"/>
</dbReference>
<dbReference type="Gene3D" id="1.25.40.10">
    <property type="entry name" value="Tetratricopeptide repeat domain"/>
    <property type="match status" value="1"/>
</dbReference>